<dbReference type="Gene3D" id="3.40.50.2000">
    <property type="entry name" value="Glycogen Phosphorylase B"/>
    <property type="match status" value="2"/>
</dbReference>
<gene>
    <name evidence="3" type="ORF">AAEO59_03810</name>
</gene>
<comment type="caution">
    <text evidence="3">The sequence shown here is derived from an EMBL/GenBank/DDBJ whole genome shotgun (WGS) entry which is preliminary data.</text>
</comment>
<dbReference type="Pfam" id="PF13439">
    <property type="entry name" value="Glyco_transf_4"/>
    <property type="match status" value="1"/>
</dbReference>
<reference evidence="3 4" key="1">
    <citation type="submission" date="2024-04" db="EMBL/GenBank/DDBJ databases">
        <title>Flavobacterium sp. DGU99 16S ribosomal RNA gene Genome sequencing and assembly.</title>
        <authorList>
            <person name="Park S."/>
        </authorList>
    </citation>
    <scope>NUCLEOTIDE SEQUENCE [LARGE SCALE GENOMIC DNA]</scope>
    <source>
        <strain evidence="3 4">DGU99</strain>
    </source>
</reference>
<dbReference type="CDD" id="cd03811">
    <property type="entry name" value="GT4_GT28_WabH-like"/>
    <property type="match status" value="1"/>
</dbReference>
<accession>A0ABU9HJ70</accession>
<keyword evidence="3" id="KW-0808">Transferase</keyword>
<dbReference type="EC" id="2.4.-.-" evidence="3"/>
<dbReference type="SUPFAM" id="SSF53756">
    <property type="entry name" value="UDP-Glycosyltransferase/glycogen phosphorylase"/>
    <property type="match status" value="1"/>
</dbReference>
<dbReference type="RefSeq" id="WP_341699412.1">
    <property type="nucleotide sequence ID" value="NZ_JBBYHU010000004.1"/>
</dbReference>
<dbReference type="Proteomes" id="UP001398556">
    <property type="component" value="Unassembled WGS sequence"/>
</dbReference>
<evidence type="ECO:0000313" key="4">
    <source>
        <dbReference type="Proteomes" id="UP001398556"/>
    </source>
</evidence>
<proteinExistence type="predicted"/>
<sequence>MRIVQLIDSLDAGGAERMAVNYANALSVAIEFSGLVASRKEGVLIKQLDDKVHYLFLNKKNTVDFMAVLKLREYILKNQIQLIHAHSSSFFLAVLVKMTLPKLKIIWHDHYGNSDFVIKRPKYALQLASYLFNGTIAVNEILKEWTQEYLYSQNGIYLPNFVAIDKVKVIKTNLKGEAGKRILCLANLRRQKNHLMLIEVASQLRGSHPDWTFHLVGKDFQDSYALELKAAIKDRGLEQHVYVYGSCLDVANVLDQIEIAVLTSDSEGLPLAVLEYGLLKKAVITTDVGQLSAIIENNKNGFLVPSNNIDLFYSGLVQLIENKTLRNDFAGLLHQKVNSRFSAPVIIKKYIYWIQTTIVHG</sequence>
<evidence type="ECO:0000259" key="1">
    <source>
        <dbReference type="Pfam" id="PF00534"/>
    </source>
</evidence>
<name>A0ABU9HJ70_9FLAO</name>
<organism evidence="3 4">
    <name type="scientific">Flavobacterium flavipallidum</name>
    <dbReference type="NCBI Taxonomy" id="3139140"/>
    <lineage>
        <taxon>Bacteria</taxon>
        <taxon>Pseudomonadati</taxon>
        <taxon>Bacteroidota</taxon>
        <taxon>Flavobacteriia</taxon>
        <taxon>Flavobacteriales</taxon>
        <taxon>Flavobacteriaceae</taxon>
        <taxon>Flavobacterium</taxon>
    </lineage>
</organism>
<keyword evidence="3" id="KW-0328">Glycosyltransferase</keyword>
<evidence type="ECO:0000259" key="2">
    <source>
        <dbReference type="Pfam" id="PF13439"/>
    </source>
</evidence>
<dbReference type="PANTHER" id="PTHR12526">
    <property type="entry name" value="GLYCOSYLTRANSFERASE"/>
    <property type="match status" value="1"/>
</dbReference>
<protein>
    <submittedName>
        <fullName evidence="3">Glycosyltransferase</fullName>
        <ecNumber evidence="3">2.4.-.-</ecNumber>
    </submittedName>
</protein>
<dbReference type="GO" id="GO:0016757">
    <property type="term" value="F:glycosyltransferase activity"/>
    <property type="evidence" value="ECO:0007669"/>
    <property type="project" value="UniProtKB-KW"/>
</dbReference>
<dbReference type="PANTHER" id="PTHR12526:SF630">
    <property type="entry name" value="GLYCOSYLTRANSFERASE"/>
    <property type="match status" value="1"/>
</dbReference>
<feature type="domain" description="Glycosyl transferase family 1" evidence="1">
    <location>
        <begin position="171"/>
        <end position="329"/>
    </location>
</feature>
<dbReference type="Pfam" id="PF00534">
    <property type="entry name" value="Glycos_transf_1"/>
    <property type="match status" value="1"/>
</dbReference>
<dbReference type="InterPro" id="IPR001296">
    <property type="entry name" value="Glyco_trans_1"/>
</dbReference>
<evidence type="ECO:0000313" key="3">
    <source>
        <dbReference type="EMBL" id="MEL1240169.1"/>
    </source>
</evidence>
<feature type="domain" description="Glycosyltransferase subfamily 4-like N-terminal" evidence="2">
    <location>
        <begin position="13"/>
        <end position="162"/>
    </location>
</feature>
<dbReference type="EMBL" id="JBBYHU010000004">
    <property type="protein sequence ID" value="MEL1240169.1"/>
    <property type="molecule type" value="Genomic_DNA"/>
</dbReference>
<dbReference type="InterPro" id="IPR028098">
    <property type="entry name" value="Glyco_trans_4-like_N"/>
</dbReference>
<keyword evidence="4" id="KW-1185">Reference proteome</keyword>